<reference evidence="2 3" key="1">
    <citation type="submission" date="2018-07" db="EMBL/GenBank/DDBJ databases">
        <title>Genomic Encyclopedia of Type Strains, Phase IV (KMG-IV): sequencing the most valuable type-strain genomes for metagenomic binning, comparative biology and taxonomic classification.</title>
        <authorList>
            <person name="Goeker M."/>
        </authorList>
    </citation>
    <scope>NUCLEOTIDE SEQUENCE [LARGE SCALE GENOMIC DNA]</scope>
    <source>
        <strain evidence="2 3">DSM 101478</strain>
    </source>
</reference>
<dbReference type="PROSITE" id="PS51257">
    <property type="entry name" value="PROKAR_LIPOPROTEIN"/>
    <property type="match status" value="1"/>
</dbReference>
<keyword evidence="3" id="KW-1185">Reference proteome</keyword>
<proteinExistence type="predicted"/>
<sequence length="144" mass="15684">MKFLMSFLLLGTFLFTGCDETKKVIDTAGSVQLSGNYNIVSADGKSINDEDINITFTALDKSVRGNAGCNSFFGNYSLDLYALSFSEIAATEKYCDEPTMIVERAIMDAINNTGSYTLESGTLTLLSKNDRSVLLTANKIKTNN</sequence>
<dbReference type="InterPro" id="IPR038670">
    <property type="entry name" value="HslJ-like_sf"/>
</dbReference>
<dbReference type="EMBL" id="QRAO01000001">
    <property type="protein sequence ID" value="RDK88231.1"/>
    <property type="molecule type" value="Genomic_DNA"/>
</dbReference>
<evidence type="ECO:0000259" key="1">
    <source>
        <dbReference type="Pfam" id="PF03724"/>
    </source>
</evidence>
<dbReference type="InterPro" id="IPR005184">
    <property type="entry name" value="DUF306_Meta_HslJ"/>
</dbReference>
<dbReference type="PANTHER" id="PTHR35535">
    <property type="entry name" value="HEAT SHOCK PROTEIN HSLJ"/>
    <property type="match status" value="1"/>
</dbReference>
<dbReference type="AlphaFoldDB" id="A0A370QIQ8"/>
<dbReference type="Gene3D" id="2.40.128.270">
    <property type="match status" value="1"/>
</dbReference>
<evidence type="ECO:0000313" key="3">
    <source>
        <dbReference type="Proteomes" id="UP000255317"/>
    </source>
</evidence>
<accession>A0A370QIQ8</accession>
<organism evidence="2 3">
    <name type="scientific">Marinirhabdus gelatinilytica</name>
    <dbReference type="NCBI Taxonomy" id="1703343"/>
    <lineage>
        <taxon>Bacteria</taxon>
        <taxon>Pseudomonadati</taxon>
        <taxon>Bacteroidota</taxon>
        <taxon>Flavobacteriia</taxon>
        <taxon>Flavobacteriales</taxon>
        <taxon>Flavobacteriaceae</taxon>
    </lineage>
</organism>
<comment type="caution">
    <text evidence="2">The sequence shown here is derived from an EMBL/GenBank/DDBJ whole genome shotgun (WGS) entry which is preliminary data.</text>
</comment>
<feature type="domain" description="DUF306" evidence="1">
    <location>
        <begin position="33"/>
        <end position="134"/>
    </location>
</feature>
<gene>
    <name evidence="2" type="ORF">C8D94_101100</name>
</gene>
<dbReference type="Pfam" id="PF03724">
    <property type="entry name" value="META"/>
    <property type="match status" value="1"/>
</dbReference>
<evidence type="ECO:0000313" key="2">
    <source>
        <dbReference type="EMBL" id="RDK88231.1"/>
    </source>
</evidence>
<dbReference type="Proteomes" id="UP000255317">
    <property type="component" value="Unassembled WGS sequence"/>
</dbReference>
<dbReference type="InterPro" id="IPR053147">
    <property type="entry name" value="Hsp_HslJ-like"/>
</dbReference>
<dbReference type="OrthoDB" id="880459at2"/>
<protein>
    <submittedName>
        <fullName evidence="2">Heat shock protein HslJ</fullName>
    </submittedName>
</protein>
<name>A0A370QIQ8_9FLAO</name>
<dbReference type="RefSeq" id="WP_115121957.1">
    <property type="nucleotide sequence ID" value="NZ_QRAO01000001.1"/>
</dbReference>
<keyword evidence="2" id="KW-0346">Stress response</keyword>
<dbReference type="PANTHER" id="PTHR35535:SF1">
    <property type="entry name" value="HEAT SHOCK PROTEIN HSLJ"/>
    <property type="match status" value="1"/>
</dbReference>